<sequence length="284" mass="31892">MKTLSPELQHYLTDLGLAAPHQPSLAFVQQLQGRHVACHSFNSLSVVLGEGLPLDLASLSDKFVTRGLGGYCFEHNKLTFELLAALGYEVQLVLARVLNNRDINAPRTHRVTLLTLDGSRYLIDTGFGANGPISPLQLTSGLRQTSGLDHYQVTSHETCFGVREYELQIEKDQAFFTLYRFDLATYSDADCELGHFYSHKHPHAVFVNNLMVSVKDQQRTASLQNENFKMVTRDGTQIQQIESAEALQSLLADVFSIALELVVAEHLFDRFIGAKWIAEKRREQ</sequence>
<dbReference type="SUPFAM" id="SSF54001">
    <property type="entry name" value="Cysteine proteinases"/>
    <property type="match status" value="1"/>
</dbReference>
<dbReference type="RefSeq" id="WP_341566522.1">
    <property type="nucleotide sequence ID" value="NZ_JBAKAR010000002.1"/>
</dbReference>
<comment type="caution">
    <text evidence="2">The sequence shown here is derived from an EMBL/GenBank/DDBJ whole genome shotgun (WGS) entry which is preliminary data.</text>
</comment>
<name>A0ABU9G2N3_9GAMM</name>
<comment type="similarity">
    <text evidence="1">Belongs to the arylamine N-acetyltransferase family.</text>
</comment>
<dbReference type="Gene3D" id="2.40.128.150">
    <property type="entry name" value="Cysteine proteinases"/>
    <property type="match status" value="1"/>
</dbReference>
<gene>
    <name evidence="2" type="ORF">V6242_05180</name>
</gene>
<dbReference type="EMBL" id="JBAKAR010000002">
    <property type="protein sequence ID" value="MEL0612530.1"/>
    <property type="molecule type" value="Genomic_DNA"/>
</dbReference>
<dbReference type="InterPro" id="IPR001447">
    <property type="entry name" value="Arylamine_N-AcTrfase"/>
</dbReference>
<proteinExistence type="inferred from homology"/>
<evidence type="ECO:0000256" key="1">
    <source>
        <dbReference type="ARBA" id="ARBA00006547"/>
    </source>
</evidence>
<dbReference type="PANTHER" id="PTHR11786:SF0">
    <property type="entry name" value="ARYLAMINE N-ACETYLTRANSFERASE 4-RELATED"/>
    <property type="match status" value="1"/>
</dbReference>
<accession>A0ABU9G2N3</accession>
<reference evidence="2 3" key="1">
    <citation type="submission" date="2024-02" db="EMBL/GenBank/DDBJ databases">
        <title>Bacteria isolated from the canopy kelp, Nereocystis luetkeana.</title>
        <authorList>
            <person name="Pfister C.A."/>
            <person name="Younker I.T."/>
            <person name="Light S.H."/>
        </authorList>
    </citation>
    <scope>NUCLEOTIDE SEQUENCE [LARGE SCALE GENOMIC DNA]</scope>
    <source>
        <strain evidence="2 3">TI.4.07</strain>
    </source>
</reference>
<dbReference type="PANTHER" id="PTHR11786">
    <property type="entry name" value="N-HYDROXYARYLAMINE O-ACETYLTRANSFERASE"/>
    <property type="match status" value="1"/>
</dbReference>
<dbReference type="Gene3D" id="3.30.2140.10">
    <property type="entry name" value="Arylamine N-acetyltransferase"/>
    <property type="match status" value="1"/>
</dbReference>
<protein>
    <submittedName>
        <fullName evidence="2">Arylamine N-acetyltransferase</fullName>
    </submittedName>
</protein>
<dbReference type="InterPro" id="IPR038765">
    <property type="entry name" value="Papain-like_cys_pep_sf"/>
</dbReference>
<evidence type="ECO:0000313" key="3">
    <source>
        <dbReference type="Proteomes" id="UP001379949"/>
    </source>
</evidence>
<organism evidence="2 3">
    <name type="scientific">Marinomonas arenicola</name>
    <dbReference type="NCBI Taxonomy" id="569601"/>
    <lineage>
        <taxon>Bacteria</taxon>
        <taxon>Pseudomonadati</taxon>
        <taxon>Pseudomonadota</taxon>
        <taxon>Gammaproteobacteria</taxon>
        <taxon>Oceanospirillales</taxon>
        <taxon>Oceanospirillaceae</taxon>
        <taxon>Marinomonas</taxon>
    </lineage>
</organism>
<dbReference type="Proteomes" id="UP001379949">
    <property type="component" value="Unassembled WGS sequence"/>
</dbReference>
<evidence type="ECO:0000313" key="2">
    <source>
        <dbReference type="EMBL" id="MEL0612530.1"/>
    </source>
</evidence>
<keyword evidence="3" id="KW-1185">Reference proteome</keyword>
<dbReference type="Pfam" id="PF00797">
    <property type="entry name" value="Acetyltransf_2"/>
    <property type="match status" value="1"/>
</dbReference>